<feature type="transmembrane region" description="Helical" evidence="1">
    <location>
        <begin position="255"/>
        <end position="277"/>
    </location>
</feature>
<feature type="transmembrane region" description="Helical" evidence="1">
    <location>
        <begin position="283"/>
        <end position="300"/>
    </location>
</feature>
<name>A0A7H0LDC7_9SPHN</name>
<feature type="transmembrane region" description="Helical" evidence="1">
    <location>
        <begin position="312"/>
        <end position="335"/>
    </location>
</feature>
<keyword evidence="1" id="KW-0472">Membrane</keyword>
<keyword evidence="3" id="KW-0808">Transferase</keyword>
<organism evidence="3 4">
    <name type="scientific">Sphingomonas alpina</name>
    <dbReference type="NCBI Taxonomy" id="653931"/>
    <lineage>
        <taxon>Bacteria</taxon>
        <taxon>Pseudomonadati</taxon>
        <taxon>Pseudomonadota</taxon>
        <taxon>Alphaproteobacteria</taxon>
        <taxon>Sphingomonadales</taxon>
        <taxon>Sphingomonadaceae</taxon>
        <taxon>Sphingomonas</taxon>
    </lineage>
</organism>
<keyword evidence="4" id="KW-1185">Reference proteome</keyword>
<evidence type="ECO:0000259" key="2">
    <source>
        <dbReference type="Pfam" id="PF01757"/>
    </source>
</evidence>
<dbReference type="KEGG" id="spap:H3Z74_12705"/>
<proteinExistence type="predicted"/>
<protein>
    <submittedName>
        <fullName evidence="3">Acyltransferase</fullName>
    </submittedName>
</protein>
<accession>A0A7H0LDC7</accession>
<dbReference type="Proteomes" id="UP000516148">
    <property type="component" value="Chromosome"/>
</dbReference>
<evidence type="ECO:0000256" key="1">
    <source>
        <dbReference type="SAM" id="Phobius"/>
    </source>
</evidence>
<dbReference type="EMBL" id="CP061038">
    <property type="protein sequence ID" value="QNQ07680.1"/>
    <property type="molecule type" value="Genomic_DNA"/>
</dbReference>
<evidence type="ECO:0000313" key="3">
    <source>
        <dbReference type="EMBL" id="QNQ07680.1"/>
    </source>
</evidence>
<keyword evidence="1" id="KW-0812">Transmembrane</keyword>
<dbReference type="AlphaFoldDB" id="A0A7H0LDC7"/>
<feature type="transmembrane region" description="Helical" evidence="1">
    <location>
        <begin position="186"/>
        <end position="204"/>
    </location>
</feature>
<feature type="domain" description="Acyltransferase 3" evidence="2">
    <location>
        <begin position="21"/>
        <end position="358"/>
    </location>
</feature>
<keyword evidence="3" id="KW-0012">Acyltransferase</keyword>
<dbReference type="PANTHER" id="PTHR23028">
    <property type="entry name" value="ACETYLTRANSFERASE"/>
    <property type="match status" value="1"/>
</dbReference>
<dbReference type="Pfam" id="PF01757">
    <property type="entry name" value="Acyl_transf_3"/>
    <property type="match status" value="1"/>
</dbReference>
<feature type="transmembrane region" description="Helical" evidence="1">
    <location>
        <begin position="155"/>
        <end position="174"/>
    </location>
</feature>
<gene>
    <name evidence="3" type="ORF">H3Z74_12705</name>
</gene>
<dbReference type="InterPro" id="IPR050879">
    <property type="entry name" value="Acyltransferase_3"/>
</dbReference>
<feature type="transmembrane region" description="Helical" evidence="1">
    <location>
        <begin position="21"/>
        <end position="43"/>
    </location>
</feature>
<feature type="transmembrane region" description="Helical" evidence="1">
    <location>
        <begin position="210"/>
        <end position="243"/>
    </location>
</feature>
<dbReference type="RefSeq" id="WP_187760028.1">
    <property type="nucleotide sequence ID" value="NZ_CP061038.1"/>
</dbReference>
<sequence>MRHQSDATSHRSPRGRRFEHLDMVRGLAALLVLVGHVRGFVFVDYSDLTGSKLALAPFYVIGGLGHQAVILFFALSGFLVGGRAMREIRQGKWNLPDYAVHRFARLWTALIPALIATALLDWIGRDLLRLSGYGAQYWGILSSGPYPGSDPTPTLAAFLGNIAFLQTIAVPVFGTNGPLWSLANEFWYYFLVPFAWLALAGRSVSPGARAAAAILSLAILAFLPFAILALGSIWVMGALAWSLGDGVRAMSEGRFRLLAAAILLAFLVGLAASLARSGLPTDILLGIACAAALPCLARLANPGGIYGRFSFWLSEISFTLYVVHFPLIALLWFALLAPAQFAVGPAGFAAATALIVAALVYAAAMWWLFERNTGRVRTLFLKTLHIPKR</sequence>
<keyword evidence="1" id="KW-1133">Transmembrane helix</keyword>
<feature type="transmembrane region" description="Helical" evidence="1">
    <location>
        <begin position="55"/>
        <end position="82"/>
    </location>
</feature>
<evidence type="ECO:0000313" key="4">
    <source>
        <dbReference type="Proteomes" id="UP000516148"/>
    </source>
</evidence>
<feature type="transmembrane region" description="Helical" evidence="1">
    <location>
        <begin position="347"/>
        <end position="369"/>
    </location>
</feature>
<dbReference type="InterPro" id="IPR002656">
    <property type="entry name" value="Acyl_transf_3_dom"/>
</dbReference>
<reference evidence="3 4" key="1">
    <citation type="submission" date="2020-09" db="EMBL/GenBank/DDBJ databases">
        <title>Sphingomonas sp., a new species isolated from pork steak.</title>
        <authorList>
            <person name="Heidler von Heilborn D."/>
        </authorList>
    </citation>
    <scope>NUCLEOTIDE SEQUENCE [LARGE SCALE GENOMIC DNA]</scope>
    <source>
        <strain evidence="4">S8-3T</strain>
    </source>
</reference>
<feature type="transmembrane region" description="Helical" evidence="1">
    <location>
        <begin position="103"/>
        <end position="123"/>
    </location>
</feature>
<dbReference type="GO" id="GO:0016747">
    <property type="term" value="F:acyltransferase activity, transferring groups other than amino-acyl groups"/>
    <property type="evidence" value="ECO:0007669"/>
    <property type="project" value="InterPro"/>
</dbReference>